<accession>A0AAD9URX9</accession>
<dbReference type="PANTHER" id="PTHR46704">
    <property type="entry name" value="CXC DOMAIN-CONTAINING PROTEIN-RELATED"/>
    <property type="match status" value="1"/>
</dbReference>
<gene>
    <name evidence="1" type="ORF">P5673_032256</name>
</gene>
<organism evidence="1 2">
    <name type="scientific">Acropora cervicornis</name>
    <name type="common">Staghorn coral</name>
    <dbReference type="NCBI Taxonomy" id="6130"/>
    <lineage>
        <taxon>Eukaryota</taxon>
        <taxon>Metazoa</taxon>
        <taxon>Cnidaria</taxon>
        <taxon>Anthozoa</taxon>
        <taxon>Hexacorallia</taxon>
        <taxon>Scleractinia</taxon>
        <taxon>Astrocoeniina</taxon>
        <taxon>Acroporidae</taxon>
        <taxon>Acropora</taxon>
    </lineage>
</organism>
<evidence type="ECO:0000313" key="1">
    <source>
        <dbReference type="EMBL" id="KAK2547696.1"/>
    </source>
</evidence>
<dbReference type="PANTHER" id="PTHR46704:SF9">
    <property type="entry name" value="BHLH DOMAIN-CONTAINING PROTEIN"/>
    <property type="match status" value="1"/>
</dbReference>
<reference evidence="1" key="1">
    <citation type="journal article" date="2023" name="G3 (Bethesda)">
        <title>Whole genome assembly and annotation of the endangered Caribbean coral Acropora cervicornis.</title>
        <authorList>
            <person name="Selwyn J.D."/>
            <person name="Vollmer S.V."/>
        </authorList>
    </citation>
    <scope>NUCLEOTIDE SEQUENCE</scope>
    <source>
        <strain evidence="1">K2</strain>
    </source>
</reference>
<protein>
    <recommendedName>
        <fullName evidence="3">CRC domain-containing protein</fullName>
    </recommendedName>
</protein>
<name>A0AAD9URX9_ACRCE</name>
<reference evidence="1" key="2">
    <citation type="journal article" date="2023" name="Science">
        <title>Genomic signatures of disease resistance in endangered staghorn corals.</title>
        <authorList>
            <person name="Vollmer S.V."/>
            <person name="Selwyn J.D."/>
            <person name="Despard B.A."/>
            <person name="Roesel C.L."/>
        </authorList>
    </citation>
    <scope>NUCLEOTIDE SEQUENCE</scope>
    <source>
        <strain evidence="1">K2</strain>
    </source>
</reference>
<dbReference type="AlphaFoldDB" id="A0AAD9URX9"/>
<dbReference type="Proteomes" id="UP001249851">
    <property type="component" value="Unassembled WGS sequence"/>
</dbReference>
<keyword evidence="2" id="KW-1185">Reference proteome</keyword>
<evidence type="ECO:0008006" key="3">
    <source>
        <dbReference type="Google" id="ProtNLM"/>
    </source>
</evidence>
<evidence type="ECO:0000313" key="2">
    <source>
        <dbReference type="Proteomes" id="UP001249851"/>
    </source>
</evidence>
<comment type="caution">
    <text evidence="1">The sequence shown here is derived from an EMBL/GenBank/DDBJ whole genome shotgun (WGS) entry which is preliminary data.</text>
</comment>
<feature type="non-terminal residue" evidence="1">
    <location>
        <position position="1"/>
    </location>
</feature>
<sequence length="442" mass="49492">PEALFDNSQLPAYTFHQHSSEQEVKFHDSLKQQKLKTFETLYSVPVSLDKDKTVAIKADRDLLRRVVVALESGREVDVDTLLQRELSPVPLSIATLDGCLRLASSKSDLGNILQKNVIQSQPPISHHKTCTIIDGMAAVQSLGNTTGAKSFGDWSDNFTAFVVSHFSDKCTRVDVVFDRYLPNSIKGRKTGKSKGIRRYGASREQRIGNWDRFIVVEENKASLAHFLSTEMSKRYGTHPGHALVVSGGFREILKVWSSDASRESLQELSSDHEEADTRIVLHARDAAVRGYRQVNVLCRDTDLYNHGTDGVDINEERAAAFRKVKKNLDSLPPTKDALHRHIRRANFQCMIRKKAKEPRPSLSSPEENGWFYKEGILKPKLMNQEEVSASCLQLAFCGCSSGNSCINRRCTCVRMSLGCSKGCKCGDVCRNTRNISLDEEEV</sequence>
<dbReference type="EMBL" id="JARQWQ010000171">
    <property type="protein sequence ID" value="KAK2547696.1"/>
    <property type="molecule type" value="Genomic_DNA"/>
</dbReference>
<proteinExistence type="predicted"/>